<evidence type="ECO:0000313" key="4">
    <source>
        <dbReference type="EMBL" id="SNT34994.1"/>
    </source>
</evidence>
<dbReference type="InterPro" id="IPR000979">
    <property type="entry name" value="Phosphodiesterase_MJ0936/Vps29"/>
</dbReference>
<dbReference type="AlphaFoldDB" id="A0A239LZC2"/>
<evidence type="ECO:0000256" key="1">
    <source>
        <dbReference type="ARBA" id="ARBA00008950"/>
    </source>
</evidence>
<dbReference type="GO" id="GO:0016787">
    <property type="term" value="F:hydrolase activity"/>
    <property type="evidence" value="ECO:0007669"/>
    <property type="project" value="UniProtKB-UniRule"/>
</dbReference>
<keyword evidence="2" id="KW-0479">Metal-binding</keyword>
<protein>
    <recommendedName>
        <fullName evidence="2">Phosphoesterase</fullName>
        <ecNumber evidence="2">3.1.4.-</ecNumber>
    </recommendedName>
</protein>
<dbReference type="Pfam" id="PF12850">
    <property type="entry name" value="Metallophos_2"/>
    <property type="match status" value="1"/>
</dbReference>
<dbReference type="OrthoDB" id="9785951at2"/>
<evidence type="ECO:0000256" key="2">
    <source>
        <dbReference type="RuleBase" id="RU362039"/>
    </source>
</evidence>
<dbReference type="EC" id="3.1.4.-" evidence="2"/>
<proteinExistence type="inferred from homology"/>
<comment type="cofactor">
    <cofactor evidence="2">
        <name>a divalent metal cation</name>
        <dbReference type="ChEBI" id="CHEBI:60240"/>
    </cofactor>
</comment>
<dbReference type="NCBIfam" id="TIGR00040">
    <property type="entry name" value="yfcE"/>
    <property type="match status" value="1"/>
</dbReference>
<organism evidence="4 5">
    <name type="scientific">Ekhidna lutea</name>
    <dbReference type="NCBI Taxonomy" id="447679"/>
    <lineage>
        <taxon>Bacteria</taxon>
        <taxon>Pseudomonadati</taxon>
        <taxon>Bacteroidota</taxon>
        <taxon>Cytophagia</taxon>
        <taxon>Cytophagales</taxon>
        <taxon>Reichenbachiellaceae</taxon>
        <taxon>Ekhidna</taxon>
    </lineage>
</organism>
<sequence>MKIGLLSDTHGYIDPKIFKYFEQVDEIWHAGDIGTMEVLEELQKFKPTIAVWGNIDGGKLRQECKEGEIFEREGVRVLITHIAGKPPKYNKKVLSYVKQYQPKLLVCGHSHILKVMPDKQNNLLFMNPGAAGKHGFHKVKTLLRFDLEAGEIKNLEVVELGPRAKA</sequence>
<keyword evidence="5" id="KW-1185">Reference proteome</keyword>
<name>A0A239LZC2_EKHLU</name>
<reference evidence="4 5" key="1">
    <citation type="submission" date="2017-06" db="EMBL/GenBank/DDBJ databases">
        <authorList>
            <person name="Kim H.J."/>
            <person name="Triplett B.A."/>
        </authorList>
    </citation>
    <scope>NUCLEOTIDE SEQUENCE [LARGE SCALE GENOMIC DNA]</scope>
    <source>
        <strain evidence="4 5">DSM 19307</strain>
    </source>
</reference>
<dbReference type="InterPro" id="IPR029052">
    <property type="entry name" value="Metallo-depent_PP-like"/>
</dbReference>
<accession>A0A239LZC2</accession>
<dbReference type="Proteomes" id="UP000198393">
    <property type="component" value="Unassembled WGS sequence"/>
</dbReference>
<dbReference type="RefSeq" id="WP_089358131.1">
    <property type="nucleotide sequence ID" value="NZ_FZPD01000006.1"/>
</dbReference>
<dbReference type="EMBL" id="FZPD01000006">
    <property type="protein sequence ID" value="SNT34994.1"/>
    <property type="molecule type" value="Genomic_DNA"/>
</dbReference>
<dbReference type="Gene3D" id="3.60.21.10">
    <property type="match status" value="1"/>
</dbReference>
<dbReference type="PANTHER" id="PTHR11124">
    <property type="entry name" value="VACUOLAR SORTING PROTEIN VPS29"/>
    <property type="match status" value="1"/>
</dbReference>
<evidence type="ECO:0000313" key="5">
    <source>
        <dbReference type="Proteomes" id="UP000198393"/>
    </source>
</evidence>
<dbReference type="InterPro" id="IPR024654">
    <property type="entry name" value="Calcineurin-like_PHP_lpxH"/>
</dbReference>
<dbReference type="GO" id="GO:0046872">
    <property type="term" value="F:metal ion binding"/>
    <property type="evidence" value="ECO:0007669"/>
    <property type="project" value="UniProtKB-KW"/>
</dbReference>
<dbReference type="SUPFAM" id="SSF56300">
    <property type="entry name" value="Metallo-dependent phosphatases"/>
    <property type="match status" value="1"/>
</dbReference>
<feature type="domain" description="Calcineurin-like phosphoesterase" evidence="3">
    <location>
        <begin position="1"/>
        <end position="149"/>
    </location>
</feature>
<evidence type="ECO:0000259" key="3">
    <source>
        <dbReference type="Pfam" id="PF12850"/>
    </source>
</evidence>
<comment type="similarity">
    <text evidence="1 2">Belongs to the metallophosphoesterase superfamily. YfcE family.</text>
</comment>
<gene>
    <name evidence="4" type="ORF">SAMN05421640_3458</name>
</gene>